<reference evidence="2" key="1">
    <citation type="submission" date="2019-03" db="EMBL/GenBank/DDBJ databases">
        <title>Lake Tanganyika Metagenome-Assembled Genomes (MAGs).</title>
        <authorList>
            <person name="Tran P."/>
        </authorList>
    </citation>
    <scope>NUCLEOTIDE SEQUENCE</scope>
    <source>
        <strain evidence="2">K_DeepCast_150m_m2_040</strain>
    </source>
</reference>
<dbReference type="Proteomes" id="UP000779900">
    <property type="component" value="Unassembled WGS sequence"/>
</dbReference>
<feature type="non-terminal residue" evidence="2">
    <location>
        <position position="1"/>
    </location>
</feature>
<comment type="caution">
    <text evidence="2">The sequence shown here is derived from an EMBL/GenBank/DDBJ whole genome shotgun (WGS) entry which is preliminary data.</text>
</comment>
<proteinExistence type="predicted"/>
<evidence type="ECO:0000256" key="1">
    <source>
        <dbReference type="SAM" id="MobiDB-lite"/>
    </source>
</evidence>
<accession>A0A937XGV1</accession>
<evidence type="ECO:0000313" key="3">
    <source>
        <dbReference type="Proteomes" id="UP000779900"/>
    </source>
</evidence>
<sequence length="119" mass="13062">SWGRNLPESWGESLPESGGRSLPENGGKSLLESRGRSLPESWGESLPESWGESLPESWGKHPPRGGVDSPRIAPVWLLPRFWTRYPSGLGHCCIPPGSQADSRSRWPVRRAVGTSYRAG</sequence>
<dbReference type="AlphaFoldDB" id="A0A937XGV1"/>
<feature type="region of interest" description="Disordered" evidence="1">
    <location>
        <begin position="1"/>
        <end position="71"/>
    </location>
</feature>
<dbReference type="EMBL" id="VGIR01000012">
    <property type="protein sequence ID" value="MBM3330835.1"/>
    <property type="molecule type" value="Genomic_DNA"/>
</dbReference>
<name>A0A937XGV1_UNCW3</name>
<protein>
    <submittedName>
        <fullName evidence="2">Uncharacterized protein</fullName>
    </submittedName>
</protein>
<evidence type="ECO:0000313" key="2">
    <source>
        <dbReference type="EMBL" id="MBM3330835.1"/>
    </source>
</evidence>
<gene>
    <name evidence="2" type="ORF">FJY68_03155</name>
</gene>
<organism evidence="2 3">
    <name type="scientific">candidate division WOR-3 bacterium</name>
    <dbReference type="NCBI Taxonomy" id="2052148"/>
    <lineage>
        <taxon>Bacteria</taxon>
        <taxon>Bacteria division WOR-3</taxon>
    </lineage>
</organism>